<dbReference type="GO" id="GO:0006606">
    <property type="term" value="P:protein import into nucleus"/>
    <property type="evidence" value="ECO:0007669"/>
    <property type="project" value="TreeGrafter"/>
</dbReference>
<dbReference type="Gramene" id="GBG77457">
    <property type="protein sequence ID" value="GBG77457"/>
    <property type="gene ID" value="CBR_g23906"/>
</dbReference>
<dbReference type="PANTHER" id="PTHR10997">
    <property type="entry name" value="IMPORTIN-7, 8, 11"/>
    <property type="match status" value="1"/>
</dbReference>
<organism evidence="6 7">
    <name type="scientific">Chara braunii</name>
    <name type="common">Braun's stonewort</name>
    <dbReference type="NCBI Taxonomy" id="69332"/>
    <lineage>
        <taxon>Eukaryota</taxon>
        <taxon>Viridiplantae</taxon>
        <taxon>Streptophyta</taxon>
        <taxon>Charophyceae</taxon>
        <taxon>Charales</taxon>
        <taxon>Characeae</taxon>
        <taxon>Chara</taxon>
    </lineage>
</organism>
<dbReference type="GO" id="GO:0005635">
    <property type="term" value="C:nuclear envelope"/>
    <property type="evidence" value="ECO:0007669"/>
    <property type="project" value="TreeGrafter"/>
</dbReference>
<feature type="domain" description="SCAN box" evidence="5">
    <location>
        <begin position="734"/>
        <end position="778"/>
    </location>
</feature>
<dbReference type="SUPFAM" id="SSF48371">
    <property type="entry name" value="ARM repeat"/>
    <property type="match status" value="1"/>
</dbReference>
<accession>A0A388L584</accession>
<evidence type="ECO:0000259" key="4">
    <source>
        <dbReference type="PROSITE" id="PS50166"/>
    </source>
</evidence>
<dbReference type="InterPro" id="IPR003309">
    <property type="entry name" value="SCAN_dom"/>
</dbReference>
<dbReference type="Proteomes" id="UP000265515">
    <property type="component" value="Unassembled WGS sequence"/>
</dbReference>
<dbReference type="Gene3D" id="1.25.10.10">
    <property type="entry name" value="Leucine-rich Repeat Variant"/>
    <property type="match status" value="1"/>
</dbReference>
<dbReference type="GO" id="GO:0005829">
    <property type="term" value="C:cytosol"/>
    <property type="evidence" value="ECO:0007669"/>
    <property type="project" value="TreeGrafter"/>
</dbReference>
<dbReference type="AlphaFoldDB" id="A0A388L584"/>
<dbReference type="Pfam" id="PF03810">
    <property type="entry name" value="IBN_N"/>
    <property type="match status" value="1"/>
</dbReference>
<dbReference type="InterPro" id="IPR011989">
    <property type="entry name" value="ARM-like"/>
</dbReference>
<dbReference type="InterPro" id="IPR016024">
    <property type="entry name" value="ARM-type_fold"/>
</dbReference>
<evidence type="ECO:0000313" key="6">
    <source>
        <dbReference type="EMBL" id="GBG77457.1"/>
    </source>
</evidence>
<dbReference type="STRING" id="69332.A0A388L584"/>
<keyword evidence="2" id="KW-0813">Transport</keyword>
<comment type="caution">
    <text evidence="6">The sequence shown here is derived from an EMBL/GenBank/DDBJ whole genome shotgun (WGS) entry which is preliminary data.</text>
</comment>
<sequence>MAAAAVDLRSDEGQTWVLQCLQAALASDTSLRSSAEEALRMAARQPGYGISLSKVVLSGEISYGVRHLAAVVLKQFVKEAWKAGDGLESDKSATQANHQQLTVAHAEDKAFIKEFLPNALGDPEGKIRTAVGIVVATIAQKDWPEEWPGLMEFLLSCIRDHSSVDRVHGALCCLSLFADEIDDSQMPSLVPVLFPGLFEVISCPEVYGVSVQRRALVVLHSCVCTLGIMSGEFQNETKALISPMLMSWMAYFSTVLSRPTTTDNADDWSLKIWVLKVLMQVVVNFPKLAASHMPNVLPPLWQLFVGCAALYDEVAGAESSQDLVDSDGGELSLEAVIVQIFEFLIYLVGQPRFHKAVVGSVGDLVYHSIGCMKLTRHQVETWSADPNQYISDEDDLTFSCRVSGAMLLDELAAAFDNEGVAAIQQAVQKRLEEASAARRAGNADWWKIREAAILAIGGVFEAILEAKDAEGTNRASNFLSTLLESFLREDLGNPSESSPFLQGRALWAASRFSAGVPGDRVVPYLEAAVRGLAPGNPVPIMVGACRAVSEFCPRINKDILRQCLPAIYQGIGGLLQQATEETLHLVLETLLVAVRGDAATAAAMEPSVSPAVLNVWAAHVTDPVISVDASDVIEALAEIPECAESLVANALPALAKILSNPDQQPSGMIEGALDMLTMFLLKAPVHVVRNMYETCFTAVSLLAMKSDDNGELQSAAECLAGFLRAAGPGILEWDTCGPDATLKRLLEVCARLLTPDLDASAALYVGNLLVQLLRQLPGLMAPHLQNLVRALTIRMSSRSTPNLEAALILVFARLVHMSVPNVGQFLDLLSSVPVDGHGNALSFVLSHWVEQEDLLHGEYQMKVAYTALALILASRDPRMAAVQVKGQMVKNAEKSGIVTRSKSRSSPEQWTTVSLPSKILAILADALNGTQEGAGVGLIGDEEWDEAGDDDELDDQDAEVVEEHQRISGAETGKSVFQPAEALKGLLSDVLEDGDFFEDPDAANDPINKIDLAVYLKEAIKQFALQDKHAFEELCKQLTEAQKSVVYGAVQTAAA</sequence>
<feature type="domain" description="Importin N-terminal" evidence="4">
    <location>
        <begin position="35"/>
        <end position="122"/>
    </location>
</feature>
<evidence type="ECO:0000256" key="3">
    <source>
        <dbReference type="ARBA" id="ARBA00023242"/>
    </source>
</evidence>
<keyword evidence="7" id="KW-1185">Reference proteome</keyword>
<reference evidence="6 7" key="1">
    <citation type="journal article" date="2018" name="Cell">
        <title>The Chara Genome: Secondary Complexity and Implications for Plant Terrestrialization.</title>
        <authorList>
            <person name="Nishiyama T."/>
            <person name="Sakayama H."/>
            <person name="Vries J.D."/>
            <person name="Buschmann H."/>
            <person name="Saint-Marcoux D."/>
            <person name="Ullrich K.K."/>
            <person name="Haas F.B."/>
            <person name="Vanderstraeten L."/>
            <person name="Becker D."/>
            <person name="Lang D."/>
            <person name="Vosolsobe S."/>
            <person name="Rombauts S."/>
            <person name="Wilhelmsson P.K.I."/>
            <person name="Janitza P."/>
            <person name="Kern R."/>
            <person name="Heyl A."/>
            <person name="Rumpler F."/>
            <person name="Villalobos L.I.A.C."/>
            <person name="Clay J.M."/>
            <person name="Skokan R."/>
            <person name="Toyoda A."/>
            <person name="Suzuki Y."/>
            <person name="Kagoshima H."/>
            <person name="Schijlen E."/>
            <person name="Tajeshwar N."/>
            <person name="Catarino B."/>
            <person name="Hetherington A.J."/>
            <person name="Saltykova A."/>
            <person name="Bonnot C."/>
            <person name="Breuninger H."/>
            <person name="Symeonidi A."/>
            <person name="Radhakrishnan G.V."/>
            <person name="Van Nieuwerburgh F."/>
            <person name="Deforce D."/>
            <person name="Chang C."/>
            <person name="Karol K.G."/>
            <person name="Hedrich R."/>
            <person name="Ulvskov P."/>
            <person name="Glockner G."/>
            <person name="Delwiche C.F."/>
            <person name="Petrasek J."/>
            <person name="Van de Peer Y."/>
            <person name="Friml J."/>
            <person name="Beilby M."/>
            <person name="Dolan L."/>
            <person name="Kohara Y."/>
            <person name="Sugano S."/>
            <person name="Fujiyama A."/>
            <person name="Delaux P.-M."/>
            <person name="Quint M."/>
            <person name="TheiBen G."/>
            <person name="Hagemann M."/>
            <person name="Harholt J."/>
            <person name="Dunand C."/>
            <person name="Zachgo S."/>
            <person name="Langdale J."/>
            <person name="Maumus F."/>
            <person name="Straeten D.V.D."/>
            <person name="Gould S.B."/>
            <person name="Rensing S.A."/>
        </authorList>
    </citation>
    <scope>NUCLEOTIDE SEQUENCE [LARGE SCALE GENOMIC DNA]</scope>
    <source>
        <strain evidence="6 7">S276</strain>
    </source>
</reference>
<dbReference type="PANTHER" id="PTHR10997:SF9">
    <property type="entry name" value="IMPORTIN-9"/>
    <property type="match status" value="1"/>
</dbReference>
<dbReference type="SMART" id="SM00913">
    <property type="entry name" value="IBN_N"/>
    <property type="match status" value="1"/>
</dbReference>
<evidence type="ECO:0000256" key="2">
    <source>
        <dbReference type="ARBA" id="ARBA00022448"/>
    </source>
</evidence>
<keyword evidence="3" id="KW-0539">Nucleus</keyword>
<dbReference type="OMA" id="FINCIVT"/>
<dbReference type="InterPro" id="IPR001494">
    <property type="entry name" value="Importin-beta_N"/>
</dbReference>
<evidence type="ECO:0000313" key="7">
    <source>
        <dbReference type="Proteomes" id="UP000265515"/>
    </source>
</evidence>
<protein>
    <recommendedName>
        <fullName evidence="8">Importin N-terminal domain-containing protein</fullName>
    </recommendedName>
</protein>
<dbReference type="EMBL" id="BFEA01000268">
    <property type="protein sequence ID" value="GBG77457.1"/>
    <property type="molecule type" value="Genomic_DNA"/>
</dbReference>
<dbReference type="GO" id="GO:0031267">
    <property type="term" value="F:small GTPase binding"/>
    <property type="evidence" value="ECO:0007669"/>
    <property type="project" value="InterPro"/>
</dbReference>
<dbReference type="PROSITE" id="PS50166">
    <property type="entry name" value="IMPORTIN_B_NT"/>
    <property type="match status" value="1"/>
</dbReference>
<evidence type="ECO:0008006" key="8">
    <source>
        <dbReference type="Google" id="ProtNLM"/>
    </source>
</evidence>
<gene>
    <name evidence="6" type="ORF">CBR_g23906</name>
</gene>
<name>A0A388L584_CHABU</name>
<evidence type="ECO:0000259" key="5">
    <source>
        <dbReference type="PROSITE" id="PS50804"/>
    </source>
</evidence>
<dbReference type="PROSITE" id="PS50804">
    <property type="entry name" value="SCAN_BOX"/>
    <property type="match status" value="1"/>
</dbReference>
<comment type="subcellular location">
    <subcellularLocation>
        <location evidence="1">Nucleus</location>
    </subcellularLocation>
</comment>
<proteinExistence type="predicted"/>
<evidence type="ECO:0000256" key="1">
    <source>
        <dbReference type="ARBA" id="ARBA00004123"/>
    </source>
</evidence>
<dbReference type="OrthoDB" id="431626at2759"/>